<dbReference type="SUPFAM" id="SSF47090">
    <property type="entry name" value="PGBD-like"/>
    <property type="match status" value="1"/>
</dbReference>
<keyword evidence="5" id="KW-1185">Reference proteome</keyword>
<feature type="coiled-coil region" evidence="1">
    <location>
        <begin position="917"/>
        <end position="944"/>
    </location>
</feature>
<feature type="compositionally biased region" description="Polar residues" evidence="2">
    <location>
        <begin position="336"/>
        <end position="347"/>
    </location>
</feature>
<comment type="caution">
    <text evidence="4">The sequence shown here is derived from an EMBL/GenBank/DDBJ whole genome shotgun (WGS) entry which is preliminary data.</text>
</comment>
<dbReference type="STRING" id="1385513.N780_09405"/>
<protein>
    <recommendedName>
        <fullName evidence="3">Peptidoglycan binding-like domain-containing protein</fullName>
    </recommendedName>
</protein>
<evidence type="ECO:0000256" key="2">
    <source>
        <dbReference type="SAM" id="MobiDB-lite"/>
    </source>
</evidence>
<dbReference type="InterPro" id="IPR036366">
    <property type="entry name" value="PGBDSf"/>
</dbReference>
<dbReference type="Proteomes" id="UP000030153">
    <property type="component" value="Unassembled WGS sequence"/>
</dbReference>
<name>A0A0A2UTR1_9BACI</name>
<proteinExistence type="predicted"/>
<dbReference type="EMBL" id="AVBG01000020">
    <property type="protein sequence ID" value="KGP89846.1"/>
    <property type="molecule type" value="Genomic_DNA"/>
</dbReference>
<organism evidence="4 5">
    <name type="scientific">Pontibacillus chungwhensis BH030062</name>
    <dbReference type="NCBI Taxonomy" id="1385513"/>
    <lineage>
        <taxon>Bacteria</taxon>
        <taxon>Bacillati</taxon>
        <taxon>Bacillota</taxon>
        <taxon>Bacilli</taxon>
        <taxon>Bacillales</taxon>
        <taxon>Bacillaceae</taxon>
        <taxon>Pontibacillus</taxon>
    </lineage>
</organism>
<dbReference type="Gene3D" id="1.10.101.10">
    <property type="entry name" value="PGBD-like superfamily/PGBD"/>
    <property type="match status" value="1"/>
</dbReference>
<feature type="domain" description="Peptidoglycan binding-like" evidence="3">
    <location>
        <begin position="362"/>
        <end position="417"/>
    </location>
</feature>
<feature type="region of interest" description="Disordered" evidence="2">
    <location>
        <begin position="333"/>
        <end position="355"/>
    </location>
</feature>
<keyword evidence="1" id="KW-0175">Coiled coil</keyword>
<dbReference type="InterPro" id="IPR002477">
    <property type="entry name" value="Peptidoglycan-bd-like"/>
</dbReference>
<evidence type="ECO:0000259" key="3">
    <source>
        <dbReference type="Pfam" id="PF01471"/>
    </source>
</evidence>
<gene>
    <name evidence="4" type="ORF">N780_09405</name>
</gene>
<dbReference type="RefSeq" id="WP_052115157.1">
    <property type="nucleotide sequence ID" value="NZ_AVBG01000020.1"/>
</dbReference>
<reference evidence="4 5" key="1">
    <citation type="submission" date="2013-08" db="EMBL/GenBank/DDBJ databases">
        <title>Genome of Pontibacillus chungwhensis.</title>
        <authorList>
            <person name="Wang Q."/>
            <person name="Wang G."/>
        </authorList>
    </citation>
    <scope>NUCLEOTIDE SEQUENCE [LARGE SCALE GENOMIC DNA]</scope>
    <source>
        <strain evidence="4 5">BH030062</strain>
    </source>
</reference>
<sequence>MGKKIVKQLFKLLLVFTLVFTLVVGTNITHVKAYTGDSFELHNRTGINISYSWGSSLPSFVNDFGYEDIHPYYTIQISDPKKWRIIRHVPLGTTAYNVVYGDINWNTLLEAELEVVTGAVGKGVKKFNRNIVDKAAELLDHYEEGYAYKDFNNVTTFYDNILSKDGETKDVEELITKWYQVNQGDIDVESKTISMVAYAIGSTYRQFDTKESWEMLIPPFDTRFITGGFGSQFVLMDDKIQLYHLTSVGEGAKYKENNKLSIYLRSYSKTLKPKNAPELRMMVHDLYNLIENKGKGYRVQTPYGDYAQNLYWDYVTTEIDMQMSEMLNNMEKRSTPVEQPTTNTDTPEISEPTYDYLETGDRGQRVVKVQQQLNLVGYPLVVDGVYGPNTRNKVKEFQGDHSLSDDGVIGPNTEDKLNLLSKKAPYDQISKAKSLMKANDTRLESIQLLSKLSQYPNVPNDVQVEAKKLLAEIKKSSRYGEAEWYYKEGNYLNALIISEEAMEYGYQTEEALNFAEKAARKVLSEAYKLNENGENKAALKLFERVEENSTYLNAIQEEAKRAIKTIYEGSSLGEAKWYYNNEDYTNALRLGDKAIQYGFDTDESRAFIDKAAQRVLDKAYKVNENGQKAQALNLFKFVEHYTEVTEKIREEASGGVRTIREGSKIGEATWYFEQGNYVNALKMSDATIEYGYDTKETRELANQSARKLLDQAYQLNKDGKRNEGLNKINFILEYTILSAPIQEEAEKALKAIKEGSTFGEAEWYYEQENFINALLLSQEAIQYGYDTKESRDLANQAGRQLLDQAQQLKADGSIKEALKSFEMLEGYSILENSLHQEIGLAIKTIREDSKVGEATWYFEKGDYTNGLILSDEAIEYGYDTEESRNLANKSAEKLLNEAYHLNSSGETKKALDLFGFLKEYSSIAENLQQEINDAIQTIRRESRIGEAKWYFENGNFINGLILSDDAVEYGYDTKESRDLINQSARKLLDEAAQLSTDKKPKEALELLELIESQEYVPAALLEETKESVQSTLAASKVMDHSEAVDQNKTWTIKFNKELDVSDLKKAGIKVLDQDGIGVEVAITKGKNGEIVVHPPESGYEKGTEYKLMISSEITTYGLKEPVIFTFKIN</sequence>
<dbReference type="eggNOG" id="COG3409">
    <property type="taxonomic scope" value="Bacteria"/>
</dbReference>
<dbReference type="InterPro" id="IPR036365">
    <property type="entry name" value="PGBD-like_sf"/>
</dbReference>
<evidence type="ECO:0000313" key="4">
    <source>
        <dbReference type="EMBL" id="KGP89846.1"/>
    </source>
</evidence>
<accession>A0A0A2UTR1</accession>
<evidence type="ECO:0000313" key="5">
    <source>
        <dbReference type="Proteomes" id="UP000030153"/>
    </source>
</evidence>
<dbReference type="AlphaFoldDB" id="A0A0A2UTR1"/>
<evidence type="ECO:0000256" key="1">
    <source>
        <dbReference type="SAM" id="Coils"/>
    </source>
</evidence>
<dbReference type="Pfam" id="PF01471">
    <property type="entry name" value="PG_binding_1"/>
    <property type="match status" value="1"/>
</dbReference>